<gene>
    <name evidence="2" type="ORF">GEV33_009505</name>
</gene>
<dbReference type="Gene3D" id="1.10.10.60">
    <property type="entry name" value="Homeodomain-like"/>
    <property type="match status" value="1"/>
</dbReference>
<accession>A0A8J6HEU7</accession>
<reference evidence="2" key="1">
    <citation type="journal article" date="2020" name="J Insects Food Feed">
        <title>The yellow mealworm (Tenebrio molitor) genome: a resource for the emerging insects as food and feed industry.</title>
        <authorList>
            <person name="Eriksson T."/>
            <person name="Andere A."/>
            <person name="Kelstrup H."/>
            <person name="Emery V."/>
            <person name="Picard C."/>
        </authorList>
    </citation>
    <scope>NUCLEOTIDE SEQUENCE</scope>
    <source>
        <strain evidence="2">Stoneville</strain>
        <tissue evidence="2">Whole head</tissue>
    </source>
</reference>
<evidence type="ECO:0000313" key="2">
    <source>
        <dbReference type="EMBL" id="KAH0813286.1"/>
    </source>
</evidence>
<feature type="domain" description="Myb/SANT-like DNA-binding" evidence="1">
    <location>
        <begin position="83"/>
        <end position="168"/>
    </location>
</feature>
<proteinExistence type="predicted"/>
<sequence>MEATQLFLNDQLVTITAEPPTIKRMNEDDQFLAEYINRAAKMGQFNFLFSKDPTLRRIVVKRAPVSFTPVWCKKGRPSETDTAATTLLLKLRNSEKYAARFKDGYSLRNKLWDEIANEMRIVGYDVDGPKCAQKFLNLTQNYQKYKQTVDSCICHDSTPEFFTEMRKIFGEKTNEAASDDDDDEEWLPKNKKKKKSLEEDDGDFLKKYLRKNSEQKDERFRELSSLIKRRNELLEEKLKQNKEIILLLGRFVKV</sequence>
<name>A0A8J6HEU7_TENMO</name>
<dbReference type="EMBL" id="JABDTM020025427">
    <property type="protein sequence ID" value="KAH0813286.1"/>
    <property type="molecule type" value="Genomic_DNA"/>
</dbReference>
<dbReference type="InterPro" id="IPR044822">
    <property type="entry name" value="Myb_DNA-bind_4"/>
</dbReference>
<dbReference type="Pfam" id="PF13837">
    <property type="entry name" value="Myb_DNA-bind_4"/>
    <property type="match status" value="1"/>
</dbReference>
<protein>
    <recommendedName>
        <fullName evidence="1">Myb/SANT-like DNA-binding domain-containing protein</fullName>
    </recommendedName>
</protein>
<dbReference type="AlphaFoldDB" id="A0A8J6HEU7"/>
<keyword evidence="3" id="KW-1185">Reference proteome</keyword>
<reference evidence="2" key="2">
    <citation type="submission" date="2021-08" db="EMBL/GenBank/DDBJ databases">
        <authorList>
            <person name="Eriksson T."/>
        </authorList>
    </citation>
    <scope>NUCLEOTIDE SEQUENCE</scope>
    <source>
        <strain evidence="2">Stoneville</strain>
        <tissue evidence="2">Whole head</tissue>
    </source>
</reference>
<comment type="caution">
    <text evidence="2">The sequence shown here is derived from an EMBL/GenBank/DDBJ whole genome shotgun (WGS) entry which is preliminary data.</text>
</comment>
<evidence type="ECO:0000313" key="3">
    <source>
        <dbReference type="Proteomes" id="UP000719412"/>
    </source>
</evidence>
<organism evidence="2 3">
    <name type="scientific">Tenebrio molitor</name>
    <name type="common">Yellow mealworm beetle</name>
    <dbReference type="NCBI Taxonomy" id="7067"/>
    <lineage>
        <taxon>Eukaryota</taxon>
        <taxon>Metazoa</taxon>
        <taxon>Ecdysozoa</taxon>
        <taxon>Arthropoda</taxon>
        <taxon>Hexapoda</taxon>
        <taxon>Insecta</taxon>
        <taxon>Pterygota</taxon>
        <taxon>Neoptera</taxon>
        <taxon>Endopterygota</taxon>
        <taxon>Coleoptera</taxon>
        <taxon>Polyphaga</taxon>
        <taxon>Cucujiformia</taxon>
        <taxon>Tenebrionidae</taxon>
        <taxon>Tenebrio</taxon>
    </lineage>
</organism>
<dbReference type="Proteomes" id="UP000719412">
    <property type="component" value="Unassembled WGS sequence"/>
</dbReference>
<evidence type="ECO:0000259" key="1">
    <source>
        <dbReference type="Pfam" id="PF13837"/>
    </source>
</evidence>